<dbReference type="EMBL" id="JBANMG010000005">
    <property type="protein sequence ID" value="KAK6952883.1"/>
    <property type="molecule type" value="Genomic_DNA"/>
</dbReference>
<reference evidence="2 3" key="1">
    <citation type="journal article" date="2024" name="Front Chem Biol">
        <title>Unveiling the potential of Daldinia eschscholtzii MFLUCC 19-0629 through bioactivity and bioinformatics studies for enhanced sustainable agriculture production.</title>
        <authorList>
            <person name="Brooks S."/>
            <person name="Weaver J.A."/>
            <person name="Klomchit A."/>
            <person name="Alharthi S.A."/>
            <person name="Onlamun T."/>
            <person name="Nurani R."/>
            <person name="Vong T.K."/>
            <person name="Alberti F."/>
            <person name="Greco C."/>
        </authorList>
    </citation>
    <scope>NUCLEOTIDE SEQUENCE [LARGE SCALE GENOMIC DNA]</scope>
    <source>
        <strain evidence="2">MFLUCC 19-0629</strain>
    </source>
</reference>
<accession>A0AAX6MKB2</accession>
<evidence type="ECO:0000313" key="2">
    <source>
        <dbReference type="EMBL" id="KAK6952883.1"/>
    </source>
</evidence>
<protein>
    <submittedName>
        <fullName evidence="2">Uncharacterized protein</fullName>
    </submittedName>
</protein>
<evidence type="ECO:0000256" key="1">
    <source>
        <dbReference type="SAM" id="MobiDB-lite"/>
    </source>
</evidence>
<feature type="compositionally biased region" description="Basic and acidic residues" evidence="1">
    <location>
        <begin position="315"/>
        <end position="330"/>
    </location>
</feature>
<evidence type="ECO:0000313" key="3">
    <source>
        <dbReference type="Proteomes" id="UP001369815"/>
    </source>
</evidence>
<feature type="compositionally biased region" description="Basic and acidic residues" evidence="1">
    <location>
        <begin position="344"/>
        <end position="375"/>
    </location>
</feature>
<feature type="compositionally biased region" description="Basic and acidic residues" evidence="1">
    <location>
        <begin position="419"/>
        <end position="428"/>
    </location>
</feature>
<feature type="compositionally biased region" description="Low complexity" evidence="1">
    <location>
        <begin position="232"/>
        <end position="244"/>
    </location>
</feature>
<dbReference type="AlphaFoldDB" id="A0AAX6MKB2"/>
<keyword evidence="3" id="KW-1185">Reference proteome</keyword>
<gene>
    <name evidence="2" type="ORF">Daesc_005180</name>
</gene>
<organism evidence="2 3">
    <name type="scientific">Daldinia eschscholtzii</name>
    <dbReference type="NCBI Taxonomy" id="292717"/>
    <lineage>
        <taxon>Eukaryota</taxon>
        <taxon>Fungi</taxon>
        <taxon>Dikarya</taxon>
        <taxon>Ascomycota</taxon>
        <taxon>Pezizomycotina</taxon>
        <taxon>Sordariomycetes</taxon>
        <taxon>Xylariomycetidae</taxon>
        <taxon>Xylariales</taxon>
        <taxon>Hypoxylaceae</taxon>
        <taxon>Daldinia</taxon>
    </lineage>
</organism>
<feature type="compositionally biased region" description="Polar residues" evidence="1">
    <location>
        <begin position="161"/>
        <end position="173"/>
    </location>
</feature>
<feature type="compositionally biased region" description="Low complexity" evidence="1">
    <location>
        <begin position="58"/>
        <end position="70"/>
    </location>
</feature>
<feature type="compositionally biased region" description="Polar residues" evidence="1">
    <location>
        <begin position="272"/>
        <end position="281"/>
    </location>
</feature>
<comment type="caution">
    <text evidence="2">The sequence shown here is derived from an EMBL/GenBank/DDBJ whole genome shotgun (WGS) entry which is preliminary data.</text>
</comment>
<feature type="region of interest" description="Disordered" evidence="1">
    <location>
        <begin position="404"/>
        <end position="475"/>
    </location>
</feature>
<feature type="region of interest" description="Disordered" evidence="1">
    <location>
        <begin position="1"/>
        <end position="375"/>
    </location>
</feature>
<proteinExistence type="predicted"/>
<feature type="compositionally biased region" description="Basic and acidic residues" evidence="1">
    <location>
        <begin position="145"/>
        <end position="159"/>
    </location>
</feature>
<sequence length="680" mass="73988">MERPTLQAPKPGGRSRFSKALPAPPPELEDDRSDIVPQALPSVYSPFLPRKDSLSARSISSPKSSLNSPLPALPPENIMSGPKLQTQTKSIPRKPVGLPANPAPAADAKTKKMRRVSSISSLLSAYSNTSSDSIQRSSQGSVFTKDSEPSNSPEREGMNDTRPSLTKTLTALPSNPYGDEVGRMKDEVTAVDLPPPPPFKDPFRPSTPSHAQPPESFPASPAIRSGVHDRGPSASSPDGAGSSPQRREIWRRRASSKSDHGLLVPELKLSDSHGSTAFTAQPVNPDSFPPPPSTQNNNTTSALPPRSTSLPGRNVRPDKQTEPQPEDKMRKFSAKLKGLTGRGDTAKAPEKTKDKPAEKGEHFKELESKVQQYEENKTDISYARPVKDEVLTEEPVVPKISVETVVYSPIRPGISSETPPKESVEKSIPRRAIGAPAPRNPPEVHKKGSSSDLRQPGLGLPLYPRPSQSNPSLRSPAALHNAQETMKPKASQPSPPVAIPLTLPSDLDDPMKKPDLFNVVTTLNEPTLSPNSSGRKPMRKISRDVDTSALSDIGESAEHMTAEQIAQVNEALSRFPRNYSLATPSSDTVWRAAPISSRHYSCYVRHDKWVPVKNSNYPLACQTCGAEDTGSRKTCSWCNLRICFGCHERLTGPYKSDLRLLMENMEVDQRRSKGKQIAGT</sequence>
<name>A0AAX6MKB2_9PEZI</name>
<dbReference type="Proteomes" id="UP001369815">
    <property type="component" value="Unassembled WGS sequence"/>
</dbReference>
<feature type="compositionally biased region" description="Low complexity" evidence="1">
    <location>
        <begin position="117"/>
        <end position="141"/>
    </location>
</feature>